<accession>A0ABV7NX42</accession>
<dbReference type="RefSeq" id="WP_378239467.1">
    <property type="nucleotide sequence ID" value="NZ_JBHRWK010000020.1"/>
</dbReference>
<dbReference type="Proteomes" id="UP001595645">
    <property type="component" value="Unassembled WGS sequence"/>
</dbReference>
<dbReference type="SUPFAM" id="SSF116734">
    <property type="entry name" value="DNA methylase specificity domain"/>
    <property type="match status" value="2"/>
</dbReference>
<evidence type="ECO:0000313" key="3">
    <source>
        <dbReference type="EMBL" id="MFC3450733.1"/>
    </source>
</evidence>
<evidence type="ECO:0000313" key="4">
    <source>
        <dbReference type="Proteomes" id="UP001595645"/>
    </source>
</evidence>
<evidence type="ECO:0000256" key="2">
    <source>
        <dbReference type="ARBA" id="ARBA00023125"/>
    </source>
</evidence>
<name>A0ABV7NX42_9PSEU</name>
<dbReference type="InterPro" id="IPR052021">
    <property type="entry name" value="Type-I_RS_S_subunit"/>
</dbReference>
<organism evidence="3 4">
    <name type="scientific">Amycolatopsis speibonae</name>
    <dbReference type="NCBI Taxonomy" id="1450224"/>
    <lineage>
        <taxon>Bacteria</taxon>
        <taxon>Bacillati</taxon>
        <taxon>Actinomycetota</taxon>
        <taxon>Actinomycetes</taxon>
        <taxon>Pseudonocardiales</taxon>
        <taxon>Pseudonocardiaceae</taxon>
        <taxon>Amycolatopsis</taxon>
    </lineage>
</organism>
<keyword evidence="1" id="KW-0680">Restriction system</keyword>
<dbReference type="EMBL" id="JBHRWK010000020">
    <property type="protein sequence ID" value="MFC3450733.1"/>
    <property type="molecule type" value="Genomic_DNA"/>
</dbReference>
<gene>
    <name evidence="3" type="ORF">ACFOSH_14965</name>
</gene>
<dbReference type="InterPro" id="IPR044946">
    <property type="entry name" value="Restrct_endonuc_typeI_TRD_sf"/>
</dbReference>
<protein>
    <recommendedName>
        <fullName evidence="5">Type I restriction modification DNA specificity domain-containing protein</fullName>
    </recommendedName>
</protein>
<dbReference type="Gene3D" id="3.90.220.20">
    <property type="entry name" value="DNA methylase specificity domains"/>
    <property type="match status" value="2"/>
</dbReference>
<evidence type="ECO:0000256" key="1">
    <source>
        <dbReference type="ARBA" id="ARBA00022747"/>
    </source>
</evidence>
<comment type="caution">
    <text evidence="3">The sequence shown here is derived from an EMBL/GenBank/DDBJ whole genome shotgun (WGS) entry which is preliminary data.</text>
</comment>
<keyword evidence="2" id="KW-0238">DNA-binding</keyword>
<proteinExistence type="predicted"/>
<dbReference type="PANTHER" id="PTHR30408">
    <property type="entry name" value="TYPE-1 RESTRICTION ENZYME ECOKI SPECIFICITY PROTEIN"/>
    <property type="match status" value="1"/>
</dbReference>
<sequence>MFATTIVASTALSRWDVKSVLSKNWEGSKEAQRPIGRFVRRRREENIDANGVRYGSIHFDGSVSLRAEGTKIAGKTWIARADDLVFSKIDIRNGAIAVIPKEFESIAFSSEYPIYDVHVSGGFLPEFLQILCRTKIFRSQVEALAVGHSGRRRVTPESFEDLLIPVVGKSTQRRIVDQYRRQLDVAEQLIVDAEDTEGLTVRAFMDALGLVYRPIEHGRKFVAVESGSLYRWTFRSAMSILQGGSALADGRYRSAPLGSGDLSVLKRGVSKSPRNRPGDNARPYIRVANIQKWGLDLSDVKEIDVPPSSLKSLRINAGDILICRNNSMELVGKAALWEGQIEDCVHDDHVFRLALNLDELHPEYINAFLATPLVRAWFQGRAQMTTNLAGITGDAVVDMPIPLPPIRTQENLGREFRDGLMKAHSQRMDATKLVEQALSQAELEIAAAHADGRVDF</sequence>
<keyword evidence="4" id="KW-1185">Reference proteome</keyword>
<evidence type="ECO:0008006" key="5">
    <source>
        <dbReference type="Google" id="ProtNLM"/>
    </source>
</evidence>
<reference evidence="4" key="1">
    <citation type="journal article" date="2019" name="Int. J. Syst. Evol. Microbiol.">
        <title>The Global Catalogue of Microorganisms (GCM) 10K type strain sequencing project: providing services to taxonomists for standard genome sequencing and annotation.</title>
        <authorList>
            <consortium name="The Broad Institute Genomics Platform"/>
            <consortium name="The Broad Institute Genome Sequencing Center for Infectious Disease"/>
            <person name="Wu L."/>
            <person name="Ma J."/>
        </authorList>
    </citation>
    <scope>NUCLEOTIDE SEQUENCE [LARGE SCALE GENOMIC DNA]</scope>
    <source>
        <strain evidence="4">CGMCC 4.7676</strain>
    </source>
</reference>
<dbReference type="PANTHER" id="PTHR30408:SF12">
    <property type="entry name" value="TYPE I RESTRICTION ENZYME MJAVIII SPECIFICITY SUBUNIT"/>
    <property type="match status" value="1"/>
</dbReference>